<comment type="caution">
    <text evidence="2">The sequence shown here is derived from an EMBL/GenBank/DDBJ whole genome shotgun (WGS) entry which is preliminary data.</text>
</comment>
<protein>
    <submittedName>
        <fullName evidence="2">Uncharacterized protein</fullName>
    </submittedName>
</protein>
<sequence length="292" mass="32260">MAQSARCSLPTAVTTWRGRVCNDSASRENGKTGAISHILPDFLNVERAIDESQQHRCQSRDGKTEYSHGLLSRYPPLRGRRRPAVKPQSPPSPRRPGRWQNKRNHPHGDHVKRQYATAINTDKQRVAMCVGLCGVIGRAPAEREPDPESVSTCTDHGFTERRFYQIVFLTTHCICVVYGLTNTAGVQPEVSVCQGAEAGQSSHGRIWDVLSHWPATRLTLFSRLHQRPVGMAGLAAATGVWAVEPCTRRTCTRHTDTDLQQCQEVPRSLTVVLGRVFAPAAHGLGPAQVHVQ</sequence>
<evidence type="ECO:0000313" key="3">
    <source>
        <dbReference type="Proteomes" id="UP000824540"/>
    </source>
</evidence>
<evidence type="ECO:0000313" key="2">
    <source>
        <dbReference type="EMBL" id="KAG9330937.1"/>
    </source>
</evidence>
<dbReference type="AlphaFoldDB" id="A0A8T2N301"/>
<dbReference type="EMBL" id="JAFBMS010000421">
    <property type="protein sequence ID" value="KAG9330937.1"/>
    <property type="molecule type" value="Genomic_DNA"/>
</dbReference>
<accession>A0A8T2N301</accession>
<feature type="compositionally biased region" description="Basic residues" evidence="1">
    <location>
        <begin position="95"/>
        <end position="105"/>
    </location>
</feature>
<gene>
    <name evidence="2" type="ORF">JZ751_021608</name>
</gene>
<feature type="non-terminal residue" evidence="2">
    <location>
        <position position="1"/>
    </location>
</feature>
<keyword evidence="3" id="KW-1185">Reference proteome</keyword>
<feature type="region of interest" description="Disordered" evidence="1">
    <location>
        <begin position="52"/>
        <end position="112"/>
    </location>
</feature>
<feature type="compositionally biased region" description="Basic and acidic residues" evidence="1">
    <location>
        <begin position="52"/>
        <end position="66"/>
    </location>
</feature>
<organism evidence="2 3">
    <name type="scientific">Albula glossodonta</name>
    <name type="common">roundjaw bonefish</name>
    <dbReference type="NCBI Taxonomy" id="121402"/>
    <lineage>
        <taxon>Eukaryota</taxon>
        <taxon>Metazoa</taxon>
        <taxon>Chordata</taxon>
        <taxon>Craniata</taxon>
        <taxon>Vertebrata</taxon>
        <taxon>Euteleostomi</taxon>
        <taxon>Actinopterygii</taxon>
        <taxon>Neopterygii</taxon>
        <taxon>Teleostei</taxon>
        <taxon>Albuliformes</taxon>
        <taxon>Albulidae</taxon>
        <taxon>Albula</taxon>
    </lineage>
</organism>
<name>A0A8T2N301_9TELE</name>
<dbReference type="Proteomes" id="UP000824540">
    <property type="component" value="Unassembled WGS sequence"/>
</dbReference>
<proteinExistence type="predicted"/>
<evidence type="ECO:0000256" key="1">
    <source>
        <dbReference type="SAM" id="MobiDB-lite"/>
    </source>
</evidence>
<reference evidence="2" key="1">
    <citation type="thesis" date="2021" institute="BYU ScholarsArchive" country="Provo, UT, USA">
        <title>Applications of and Algorithms for Genome Assembly and Genomic Analyses with an Emphasis on Marine Teleosts.</title>
        <authorList>
            <person name="Pickett B.D."/>
        </authorList>
    </citation>
    <scope>NUCLEOTIDE SEQUENCE</scope>
    <source>
        <strain evidence="2">HI-2016</strain>
    </source>
</reference>